<reference evidence="5" key="1">
    <citation type="submission" date="2018-01" db="EMBL/GenBank/DDBJ databases">
        <authorList>
            <person name="Li J."/>
        </authorList>
    </citation>
    <scope>NUCLEOTIDE SEQUENCE [LARGE SCALE GENOMIC DNA]</scope>
    <source>
        <strain evidence="5">2184</strain>
    </source>
</reference>
<dbReference type="GO" id="GO:0009231">
    <property type="term" value="P:riboflavin biosynthetic process"/>
    <property type="evidence" value="ECO:0007669"/>
    <property type="project" value="InterPro"/>
</dbReference>
<organism evidence="4 5">
    <name type="scientific">Corynebacterium liangguodongii</name>
    <dbReference type="NCBI Taxonomy" id="2079535"/>
    <lineage>
        <taxon>Bacteria</taxon>
        <taxon>Bacillati</taxon>
        <taxon>Actinomycetota</taxon>
        <taxon>Actinomycetes</taxon>
        <taxon>Mycobacteriales</taxon>
        <taxon>Corynebacteriaceae</taxon>
        <taxon>Corynebacterium</taxon>
    </lineage>
</organism>
<keyword evidence="3" id="KW-0560">Oxidoreductase</keyword>
<proteinExistence type="predicted"/>
<dbReference type="GO" id="GO:0008703">
    <property type="term" value="F:5-amino-6-(5-phosphoribosylamino)uracil reductase activity"/>
    <property type="evidence" value="ECO:0007669"/>
    <property type="project" value="InterPro"/>
</dbReference>
<sequence length="226" mass="23485">MPAPSIADLIGPQLPPEHRELRAIAVSTLFGAFAREGTSGALGNDTDSALLLALREWADCVLVGAGTVRREGYKAPRGAVAVVSRSLDFDTTSDFFSGTPPLIIAAREALSDPALAPARARLRAAGAQLVDAASGSARDVVAALHARGLNRIVCEGGPSLYSALLAADAIDVFHLTVDPSVGPLDGTHLPALGGAEGDGGLRRFTLEAVARTDDSMLFCRYRRSRG</sequence>
<dbReference type="PANTHER" id="PTHR38011">
    <property type="entry name" value="DIHYDROFOLATE REDUCTASE FAMILY PROTEIN (AFU_ORTHOLOGUE AFUA_8G06820)"/>
    <property type="match status" value="1"/>
</dbReference>
<dbReference type="InterPro" id="IPR024072">
    <property type="entry name" value="DHFR-like_dom_sf"/>
</dbReference>
<evidence type="ECO:0000313" key="5">
    <source>
        <dbReference type="Proteomes" id="UP000244754"/>
    </source>
</evidence>
<evidence type="ECO:0000256" key="1">
    <source>
        <dbReference type="ARBA" id="ARBA00005104"/>
    </source>
</evidence>
<dbReference type="OrthoDB" id="5243299at2"/>
<keyword evidence="2" id="KW-0521">NADP</keyword>
<evidence type="ECO:0000256" key="2">
    <source>
        <dbReference type="ARBA" id="ARBA00022857"/>
    </source>
</evidence>
<gene>
    <name evidence="4" type="ORF">C3E79_06325</name>
</gene>
<dbReference type="InterPro" id="IPR002734">
    <property type="entry name" value="RibDG_C"/>
</dbReference>
<dbReference type="KEGG" id="clia:C3E79_06325"/>
<evidence type="ECO:0000256" key="3">
    <source>
        <dbReference type="ARBA" id="ARBA00023002"/>
    </source>
</evidence>
<dbReference type="RefSeq" id="WP_108404144.1">
    <property type="nucleotide sequence ID" value="NZ_CP026948.1"/>
</dbReference>
<dbReference type="Pfam" id="PF01872">
    <property type="entry name" value="RibD_C"/>
    <property type="match status" value="1"/>
</dbReference>
<comment type="pathway">
    <text evidence="1">Cofactor biosynthesis; riboflavin biosynthesis.</text>
</comment>
<dbReference type="Proteomes" id="UP000244754">
    <property type="component" value="Chromosome"/>
</dbReference>
<accession>A0A2S0WED3</accession>
<dbReference type="InterPro" id="IPR050765">
    <property type="entry name" value="Riboflavin_Biosynth_HTPR"/>
</dbReference>
<keyword evidence="5" id="KW-1185">Reference proteome</keyword>
<protein>
    <submittedName>
        <fullName evidence="4">Uncharacterized protein</fullName>
    </submittedName>
</protein>
<dbReference type="Gene3D" id="3.40.430.10">
    <property type="entry name" value="Dihydrofolate Reductase, subunit A"/>
    <property type="match status" value="1"/>
</dbReference>
<dbReference type="SUPFAM" id="SSF53597">
    <property type="entry name" value="Dihydrofolate reductase-like"/>
    <property type="match status" value="1"/>
</dbReference>
<evidence type="ECO:0000313" key="4">
    <source>
        <dbReference type="EMBL" id="AWB84135.1"/>
    </source>
</evidence>
<dbReference type="AlphaFoldDB" id="A0A2S0WED3"/>
<name>A0A2S0WED3_9CORY</name>
<dbReference type="EMBL" id="CP026948">
    <property type="protein sequence ID" value="AWB84135.1"/>
    <property type="molecule type" value="Genomic_DNA"/>
</dbReference>
<dbReference type="PANTHER" id="PTHR38011:SF7">
    <property type="entry name" value="2,5-DIAMINO-6-RIBOSYLAMINO-4(3H)-PYRIMIDINONE 5'-PHOSPHATE REDUCTASE"/>
    <property type="match status" value="1"/>
</dbReference>